<evidence type="ECO:0000259" key="4">
    <source>
        <dbReference type="Pfam" id="PF16729"/>
    </source>
</evidence>
<dbReference type="InterPro" id="IPR029050">
    <property type="entry name" value="Immunoprotect_excell_Ig-like"/>
</dbReference>
<feature type="compositionally biased region" description="Low complexity" evidence="2">
    <location>
        <begin position="38"/>
        <end position="57"/>
    </location>
</feature>
<comment type="caution">
    <text evidence="5">The sequence shown here is derived from an EMBL/GenBank/DDBJ whole genome shotgun (WGS) entry which is preliminary data.</text>
</comment>
<dbReference type="EMBL" id="JAAYVO010000009">
    <property type="protein sequence ID" value="NLH34542.1"/>
    <property type="molecule type" value="Genomic_DNA"/>
</dbReference>
<feature type="domain" description="DUF5067" evidence="4">
    <location>
        <begin position="76"/>
        <end position="193"/>
    </location>
</feature>
<dbReference type="InterPro" id="IPR031989">
    <property type="entry name" value="DUF5067"/>
</dbReference>
<evidence type="ECO:0000256" key="1">
    <source>
        <dbReference type="ARBA" id="ARBA00022729"/>
    </source>
</evidence>
<dbReference type="Pfam" id="PF16729">
    <property type="entry name" value="DUF5067"/>
    <property type="match status" value="1"/>
</dbReference>
<dbReference type="AlphaFoldDB" id="A0A847J1N6"/>
<dbReference type="Gene3D" id="2.60.40.1240">
    <property type="match status" value="1"/>
</dbReference>
<gene>
    <name evidence="5" type="ORF">GX453_00660</name>
</gene>
<name>A0A847J1N6_9LACT</name>
<reference evidence="5 6" key="1">
    <citation type="journal article" date="2020" name="Biotechnol. Biofuels">
        <title>New insights from the biogas microbiome by comprehensive genome-resolved metagenomics of nearly 1600 species originating from multiple anaerobic digesters.</title>
        <authorList>
            <person name="Campanaro S."/>
            <person name="Treu L."/>
            <person name="Rodriguez-R L.M."/>
            <person name="Kovalovszki A."/>
            <person name="Ziels R.M."/>
            <person name="Maus I."/>
            <person name="Zhu X."/>
            <person name="Kougias P.G."/>
            <person name="Basile A."/>
            <person name="Luo G."/>
            <person name="Schluter A."/>
            <person name="Konstantinidis K.T."/>
            <person name="Angelidaki I."/>
        </authorList>
    </citation>
    <scope>NUCLEOTIDE SEQUENCE [LARGE SCALE GENOMIC DNA]</scope>
    <source>
        <strain evidence="5">AS27yjCOA_61</strain>
    </source>
</reference>
<feature type="transmembrane region" description="Helical" evidence="3">
    <location>
        <begin position="9"/>
        <end position="28"/>
    </location>
</feature>
<feature type="region of interest" description="Disordered" evidence="2">
    <location>
        <begin position="38"/>
        <end position="58"/>
    </location>
</feature>
<keyword evidence="3" id="KW-0812">Transmembrane</keyword>
<organism evidence="5 6">
    <name type="scientific">Pseudolactococcus chungangensis</name>
    <dbReference type="NCBI Taxonomy" id="451457"/>
    <lineage>
        <taxon>Bacteria</taxon>
        <taxon>Bacillati</taxon>
        <taxon>Bacillota</taxon>
        <taxon>Bacilli</taxon>
        <taxon>Lactobacillales</taxon>
        <taxon>Streptococcaceae</taxon>
        <taxon>Pseudolactococcus</taxon>
    </lineage>
</organism>
<protein>
    <submittedName>
        <fullName evidence="5">DUF5067 domain-containing protein</fullName>
    </submittedName>
</protein>
<keyword evidence="1" id="KW-0732">Signal</keyword>
<evidence type="ECO:0000313" key="6">
    <source>
        <dbReference type="Proteomes" id="UP000559962"/>
    </source>
</evidence>
<evidence type="ECO:0000256" key="2">
    <source>
        <dbReference type="SAM" id="MobiDB-lite"/>
    </source>
</evidence>
<sequence>MIKTKKSKYFLIISALAIVIITLMVILLPNKTEPRLTSQDFSTSSVPSSSHNTSSSSRELITGAMTRLNLKSFDLQTKTFTGDFGSLALNNITKITEIYGDDQHKDQYLRLDFSLTNASTHDLPVANLLQMLILQQDEGVFDKAERLEPIDADDYPEFGLDHQQTNLATTVKANTTVTGFIVYDLETDQKPVQFLLSTGEKVFEFQ</sequence>
<accession>A0A847J1N6</accession>
<keyword evidence="3" id="KW-1133">Transmembrane helix</keyword>
<evidence type="ECO:0000256" key="3">
    <source>
        <dbReference type="SAM" id="Phobius"/>
    </source>
</evidence>
<evidence type="ECO:0000313" key="5">
    <source>
        <dbReference type="EMBL" id="NLH34542.1"/>
    </source>
</evidence>
<dbReference type="Proteomes" id="UP000559962">
    <property type="component" value="Unassembled WGS sequence"/>
</dbReference>
<proteinExistence type="predicted"/>
<keyword evidence="3" id="KW-0472">Membrane</keyword>